<evidence type="ECO:0000313" key="9">
    <source>
        <dbReference type="EMBL" id="MDK6027842.1"/>
    </source>
</evidence>
<comment type="similarity">
    <text evidence="1 7">Belongs to the TYW3 family.</text>
</comment>
<sequence>MIHSDNQILLESVNEEVWRRRREEAYKRFLEDIEIGYVDADIKDLIFTVFTKKNIYTTSSCSGRISIVDSVYPWQRDEAYVIFKKHQPLLLSELLDVVNQKTLHRLWLIVSGPIIHFNALNLSSANKLLNIVRAAGFKHSGILSIGSGGIVVEVVSGIWVPFLLKDGDTIVVNDFKRIVDIANEMLKEGKQKLEKLFKFLKNVDI</sequence>
<dbReference type="GO" id="GO:0032259">
    <property type="term" value="P:methylation"/>
    <property type="evidence" value="ECO:0007669"/>
    <property type="project" value="UniProtKB-KW"/>
</dbReference>
<gene>
    <name evidence="7" type="primary">taw3</name>
    <name evidence="9" type="ORF">QPL79_00475</name>
</gene>
<dbReference type="EC" id="2.1.1.282" evidence="7"/>
<dbReference type="GO" id="GO:0008033">
    <property type="term" value="P:tRNA processing"/>
    <property type="evidence" value="ECO:0007669"/>
    <property type="project" value="UniProtKB-UniRule"/>
</dbReference>
<dbReference type="InterPro" id="IPR036602">
    <property type="entry name" value="tRNA_yW-synthesising-like_sf"/>
</dbReference>
<name>A0ABD4Z4F4_9CREN</name>
<evidence type="ECO:0000256" key="2">
    <source>
        <dbReference type="ARBA" id="ARBA00022603"/>
    </source>
</evidence>
<comment type="function">
    <text evidence="7">S-adenosyl-L-methionine-dependent methyltransferase that acts as a component of the wyosine derivatives biosynthesis pathway. Probably methylates N-4 position of wybutosine-86 to produce wybutosine-72.</text>
</comment>
<accession>A0ABD4Z4F4</accession>
<dbReference type="SUPFAM" id="SSF111278">
    <property type="entry name" value="SSo0622-like"/>
    <property type="match status" value="1"/>
</dbReference>
<organism evidence="9 10">
    <name type="scientific">Ignisphaera cupida</name>
    <dbReference type="NCBI Taxonomy" id="3050454"/>
    <lineage>
        <taxon>Archaea</taxon>
        <taxon>Thermoproteota</taxon>
        <taxon>Thermoprotei</taxon>
        <taxon>Desulfurococcales</taxon>
        <taxon>Desulfurococcaceae</taxon>
        <taxon>Ignisphaera</taxon>
    </lineage>
</organism>
<dbReference type="Proteomes" id="UP001529235">
    <property type="component" value="Unassembled WGS sequence"/>
</dbReference>
<dbReference type="NCBIfam" id="NF003263">
    <property type="entry name" value="PRK04235.1-1"/>
    <property type="match status" value="1"/>
</dbReference>
<feature type="domain" description="tRNA wybutosine-synthesizing protein" evidence="8">
    <location>
        <begin position="30"/>
        <end position="201"/>
    </location>
</feature>
<evidence type="ECO:0000256" key="7">
    <source>
        <dbReference type="HAMAP-Rule" id="MF_00266"/>
    </source>
</evidence>
<keyword evidence="3 7" id="KW-0808">Transferase</keyword>
<protein>
    <recommendedName>
        <fullName evidence="6 7">tRNA(Phe) 7-((3-amino-3-carboxypropyl)-4-demethylwyosine(37)-N(4))-methyltransferase</fullName>
        <ecNumber evidence="7">2.1.1.282</ecNumber>
    </recommendedName>
    <alternativeName>
        <fullName evidence="7">tRNA wyosine derivatives biosynthesis protein Taw3</fullName>
    </alternativeName>
</protein>
<dbReference type="InterPro" id="IPR022908">
    <property type="entry name" value="Taw3"/>
</dbReference>
<evidence type="ECO:0000256" key="5">
    <source>
        <dbReference type="ARBA" id="ARBA00022694"/>
    </source>
</evidence>
<reference evidence="9 10" key="1">
    <citation type="submission" date="2023-05" db="EMBL/GenBank/DDBJ databases">
        <title>A new hyperthermophilic archaea 'Ignisphaera cupida' sp. nov. and description of the family 'Ignisphaeraceae' fam. nov.</title>
        <authorList>
            <person name="Podosokorskaya O.A."/>
            <person name="Elcheninov A.G."/>
            <person name="Klukina A."/>
            <person name="Merkel A.Y."/>
        </authorList>
    </citation>
    <scope>NUCLEOTIDE SEQUENCE [LARGE SCALE GENOMIC DNA]</scope>
    <source>
        <strain evidence="9 10">4213-co</strain>
    </source>
</reference>
<comment type="catalytic activity">
    <reaction evidence="7">
        <text>4-demethyl-7-[(3S)-3-amino-3-carboxypropyl]wyosine(37) in tRNA(Phe) + S-adenosyl-L-methionine = 7-[(3S)-3-amino-3-carboxypropyl]wyosine(37) in tRNA(Phe) + S-adenosyl-L-homocysteine + H(+)</text>
        <dbReference type="Rhea" id="RHEA:36635"/>
        <dbReference type="Rhea" id="RHEA-COMP:10378"/>
        <dbReference type="Rhea" id="RHEA-COMP:10379"/>
        <dbReference type="ChEBI" id="CHEBI:15378"/>
        <dbReference type="ChEBI" id="CHEBI:57856"/>
        <dbReference type="ChEBI" id="CHEBI:59789"/>
        <dbReference type="ChEBI" id="CHEBI:73543"/>
        <dbReference type="ChEBI" id="CHEBI:73550"/>
        <dbReference type="EC" id="2.1.1.282"/>
    </reaction>
</comment>
<keyword evidence="4 7" id="KW-0949">S-adenosyl-L-methionine</keyword>
<dbReference type="PANTHER" id="PTHR48418">
    <property type="entry name" value="TRNA WYBUTOSINE-SYNTHESIZING PROTEIN 3"/>
    <property type="match status" value="1"/>
</dbReference>
<keyword evidence="5 7" id="KW-0819">tRNA processing</keyword>
<evidence type="ECO:0000256" key="4">
    <source>
        <dbReference type="ARBA" id="ARBA00022691"/>
    </source>
</evidence>
<dbReference type="AlphaFoldDB" id="A0ABD4Z4F4"/>
<evidence type="ECO:0000256" key="6">
    <source>
        <dbReference type="ARBA" id="ARBA00030554"/>
    </source>
</evidence>
<dbReference type="InterPro" id="IPR003827">
    <property type="entry name" value="tRNA_yW-synthesising"/>
</dbReference>
<keyword evidence="10" id="KW-1185">Reference proteome</keyword>
<comment type="caution">
    <text evidence="9">The sequence shown here is derived from an EMBL/GenBank/DDBJ whole genome shotgun (WGS) entry which is preliminary data.</text>
</comment>
<dbReference type="GO" id="GO:0008168">
    <property type="term" value="F:methyltransferase activity"/>
    <property type="evidence" value="ECO:0007669"/>
    <property type="project" value="UniProtKB-UniRule"/>
</dbReference>
<dbReference type="EMBL" id="JASNVW010000001">
    <property type="protein sequence ID" value="MDK6027842.1"/>
    <property type="molecule type" value="Genomic_DNA"/>
</dbReference>
<evidence type="ECO:0000256" key="3">
    <source>
        <dbReference type="ARBA" id="ARBA00022679"/>
    </source>
</evidence>
<evidence type="ECO:0000259" key="8">
    <source>
        <dbReference type="Pfam" id="PF02676"/>
    </source>
</evidence>
<dbReference type="Gene3D" id="3.30.1960.10">
    <property type="entry name" value="tRNA wybutosine-synthesizing-like"/>
    <property type="match status" value="1"/>
</dbReference>
<keyword evidence="2 7" id="KW-0489">Methyltransferase</keyword>
<evidence type="ECO:0000256" key="1">
    <source>
        <dbReference type="ARBA" id="ARBA00008569"/>
    </source>
</evidence>
<dbReference type="Pfam" id="PF02676">
    <property type="entry name" value="TYW3"/>
    <property type="match status" value="1"/>
</dbReference>
<evidence type="ECO:0000313" key="10">
    <source>
        <dbReference type="Proteomes" id="UP001529235"/>
    </source>
</evidence>
<dbReference type="RefSeq" id="WP_285272823.1">
    <property type="nucleotide sequence ID" value="NZ_JASNVW010000001.1"/>
</dbReference>
<proteinExistence type="inferred from homology"/>
<dbReference type="PANTHER" id="PTHR48418:SF1">
    <property type="entry name" value="TRNA WYBUTOSINE-SYNTHESIZING PROTEIN 3"/>
    <property type="match status" value="1"/>
</dbReference>
<dbReference type="HAMAP" id="MF_00266">
    <property type="entry name" value="TYW3_archaea"/>
    <property type="match status" value="1"/>
</dbReference>